<sequence length="87" mass="9161">MHILVIDVKIPTRLIRDARDGDSALGGYMGDGVTGLDTHHEPVAAPRRQHSVTVGHGSGGFYCQNDDSAPLILTAQVPLPSPTTTTS</sequence>
<accession>A0A1Q8WVE9</accession>
<reference evidence="1 2" key="1">
    <citation type="submission" date="2016-12" db="EMBL/GenBank/DDBJ databases">
        <title>Genomic comparison of strains in the 'Actinomyces naeslundii' group.</title>
        <authorList>
            <person name="Mughal S.R."/>
            <person name="Do T."/>
            <person name="Gilbert S.C."/>
            <person name="Witherden E.A."/>
            <person name="Didelot X."/>
            <person name="Beighton D."/>
        </authorList>
    </citation>
    <scope>NUCLEOTIDE SEQUENCE [LARGE SCALE GENOMIC DNA]</scope>
    <source>
        <strain evidence="1 2">WE8B-23</strain>
    </source>
</reference>
<organism evidence="1 2">
    <name type="scientific">Actinomyces oris</name>
    <dbReference type="NCBI Taxonomy" id="544580"/>
    <lineage>
        <taxon>Bacteria</taxon>
        <taxon>Bacillati</taxon>
        <taxon>Actinomycetota</taxon>
        <taxon>Actinomycetes</taxon>
        <taxon>Actinomycetales</taxon>
        <taxon>Actinomycetaceae</taxon>
        <taxon>Actinomyces</taxon>
    </lineage>
</organism>
<evidence type="ECO:0000313" key="2">
    <source>
        <dbReference type="Proteomes" id="UP000185963"/>
    </source>
</evidence>
<protein>
    <submittedName>
        <fullName evidence="1">Uncharacterized protein</fullName>
    </submittedName>
</protein>
<name>A0A1Q8WVE9_9ACTO</name>
<dbReference type="EMBL" id="MSKS01000009">
    <property type="protein sequence ID" value="OLO72004.1"/>
    <property type="molecule type" value="Genomic_DNA"/>
</dbReference>
<gene>
    <name evidence="1" type="ORF">BKH20_02775</name>
</gene>
<proteinExistence type="predicted"/>
<evidence type="ECO:0000313" key="1">
    <source>
        <dbReference type="EMBL" id="OLO72004.1"/>
    </source>
</evidence>
<comment type="caution">
    <text evidence="1">The sequence shown here is derived from an EMBL/GenBank/DDBJ whole genome shotgun (WGS) entry which is preliminary data.</text>
</comment>
<dbReference type="AlphaFoldDB" id="A0A1Q8WVE9"/>
<dbReference type="Proteomes" id="UP000185963">
    <property type="component" value="Unassembled WGS sequence"/>
</dbReference>